<sequence>MLNALQPPNPPAVPLALQPGNRTVGETTPPWAIGLAAILLIWPAIWNGYPLVFADTGTYLSQALMGYVGWDRPPFYSLFVHALHWRISLWPVVIGQGLMLAHLLHLVLRVQRQPGPVPLVVAAAVLAMLTGLPFVAAQIMPDFFTGVVVLCIWLLGFQWRALGRFERLYLLGLSTLAVVVHQSHVPLAIGLAVVSTVLLGLGRGAMPAMRGFGRMLAPTALAVVALLAVNALAHRVISISPFGSVFLATRLIFDGTGRDYLERHCPNIGFRICGALDRIGTDHNLFLWTLDGPLYTDLGGPKIWTQEARAIIRGVLAENPLGVLADATRNTVNQLVITASGDGLEPWRSLPGPEPVIARYFPQEHAAYLGSQQQLGELFPFVRRLTPLHIGAFCLGLVGLVVLAFRRGWSLPELALALLLLAAVVGNAAIAGGLSGPANRYQARLLWLSLFVAMVVLRPKLRAATRPGSSGLAGAGGTR</sequence>
<feature type="transmembrane region" description="Helical" evidence="1">
    <location>
        <begin position="388"/>
        <end position="405"/>
    </location>
</feature>
<feature type="transmembrane region" description="Helical" evidence="1">
    <location>
        <begin position="414"/>
        <end position="435"/>
    </location>
</feature>
<dbReference type="AlphaFoldDB" id="A0A6J4HWQ5"/>
<keyword evidence="1" id="KW-0812">Transmembrane</keyword>
<keyword evidence="1" id="KW-0472">Membrane</keyword>
<evidence type="ECO:0000256" key="1">
    <source>
        <dbReference type="SAM" id="Phobius"/>
    </source>
</evidence>
<name>A0A6J4HWQ5_9PROT</name>
<evidence type="ECO:0008006" key="3">
    <source>
        <dbReference type="Google" id="ProtNLM"/>
    </source>
</evidence>
<gene>
    <name evidence="2" type="ORF">AVDCRST_MAG27-2263</name>
</gene>
<proteinExistence type="predicted"/>
<feature type="transmembrane region" description="Helical" evidence="1">
    <location>
        <begin position="119"/>
        <end position="137"/>
    </location>
</feature>
<feature type="transmembrane region" description="Helical" evidence="1">
    <location>
        <begin position="169"/>
        <end position="199"/>
    </location>
</feature>
<organism evidence="2">
    <name type="scientific">uncultured Craurococcus sp</name>
    <dbReference type="NCBI Taxonomy" id="1135998"/>
    <lineage>
        <taxon>Bacteria</taxon>
        <taxon>Pseudomonadati</taxon>
        <taxon>Pseudomonadota</taxon>
        <taxon>Alphaproteobacteria</taxon>
        <taxon>Acetobacterales</taxon>
        <taxon>Acetobacteraceae</taxon>
        <taxon>Craurococcus</taxon>
        <taxon>environmental samples</taxon>
    </lineage>
</organism>
<protein>
    <recommendedName>
        <fullName evidence="3">Glycosyltransferase RgtA/B/C/D-like domain-containing protein</fullName>
    </recommendedName>
</protein>
<accession>A0A6J4HWQ5</accession>
<feature type="transmembrane region" description="Helical" evidence="1">
    <location>
        <begin position="31"/>
        <end position="49"/>
    </location>
</feature>
<evidence type="ECO:0000313" key="2">
    <source>
        <dbReference type="EMBL" id="CAA9235954.1"/>
    </source>
</evidence>
<feature type="transmembrane region" description="Helical" evidence="1">
    <location>
        <begin position="87"/>
        <end position="107"/>
    </location>
</feature>
<feature type="transmembrane region" description="Helical" evidence="1">
    <location>
        <begin position="211"/>
        <end position="229"/>
    </location>
</feature>
<keyword evidence="1" id="KW-1133">Transmembrane helix</keyword>
<feature type="transmembrane region" description="Helical" evidence="1">
    <location>
        <begin position="143"/>
        <end position="162"/>
    </location>
</feature>
<dbReference type="EMBL" id="CADCTD010000049">
    <property type="protein sequence ID" value="CAA9235954.1"/>
    <property type="molecule type" value="Genomic_DNA"/>
</dbReference>
<reference evidence="2" key="1">
    <citation type="submission" date="2020-02" db="EMBL/GenBank/DDBJ databases">
        <authorList>
            <person name="Meier V. D."/>
        </authorList>
    </citation>
    <scope>NUCLEOTIDE SEQUENCE</scope>
    <source>
        <strain evidence="2">AVDCRST_MAG27</strain>
    </source>
</reference>